<dbReference type="GO" id="GO:0003714">
    <property type="term" value="F:transcription corepressor activity"/>
    <property type="evidence" value="ECO:0007669"/>
    <property type="project" value="TreeGrafter"/>
</dbReference>
<dbReference type="GO" id="GO:0009409">
    <property type="term" value="P:response to cold"/>
    <property type="evidence" value="ECO:0007669"/>
    <property type="project" value="UniProtKB-ARBA"/>
</dbReference>
<feature type="compositionally biased region" description="Polar residues" evidence="5">
    <location>
        <begin position="165"/>
        <end position="174"/>
    </location>
</feature>
<comment type="caution">
    <text evidence="6">The sequence shown here is derived from an EMBL/GenBank/DDBJ whole genome shotgun (WGS) entry which is preliminary data.</text>
</comment>
<proteinExistence type="inferred from homology"/>
<feature type="region of interest" description="Disordered" evidence="5">
    <location>
        <begin position="157"/>
        <end position="183"/>
    </location>
</feature>
<dbReference type="GO" id="GO:0005634">
    <property type="term" value="C:nucleus"/>
    <property type="evidence" value="ECO:0007669"/>
    <property type="project" value="UniProtKB-SubCell"/>
</dbReference>
<evidence type="ECO:0000313" key="6">
    <source>
        <dbReference type="EMBL" id="KAK7271503.1"/>
    </source>
</evidence>
<sequence length="376" mass="41813">MEESRKKGTVTSLASVFPVEEAQKAVNRVHDAIANKQNELYQVRGFLADNNNLISLVQKLPENLSHDIMVPFGKAAFFPGRLIHTNEFLVLLGEGYYAERTSKQTVEILQRRGMSLDSQVHSLEANIKDLQAEASFFNATASEVAEGLVDIREDYVEQDSDNEESNSGPLQQDTPKLGNATADDEYARIVSIMDELEKEELAAESGNHSGQNDESTADFDEISCEGHIDNNWQNSKDFHQSVSLDQADNKNIAIEFPEKHNCLEDIADQLNFARLAVQSRVRVLEGGKFTQNLETIDASEKIPLLSNDKVAQATTTSKTEVRHQTPQSSFDSSKAFTGSIIEHAENIQTRDQSSTSSKVSGSQSTKPVSRFKMQRR</sequence>
<dbReference type="InterPro" id="IPR004127">
    <property type="entry name" value="Prefoldin_subunit_alpha"/>
</dbReference>
<dbReference type="GO" id="GO:0019212">
    <property type="term" value="F:phosphatase inhibitor activity"/>
    <property type="evidence" value="ECO:0007669"/>
    <property type="project" value="TreeGrafter"/>
</dbReference>
<organism evidence="6 7">
    <name type="scientific">Clitoria ternatea</name>
    <name type="common">Butterfly pea</name>
    <dbReference type="NCBI Taxonomy" id="43366"/>
    <lineage>
        <taxon>Eukaryota</taxon>
        <taxon>Viridiplantae</taxon>
        <taxon>Streptophyta</taxon>
        <taxon>Embryophyta</taxon>
        <taxon>Tracheophyta</taxon>
        <taxon>Spermatophyta</taxon>
        <taxon>Magnoliopsida</taxon>
        <taxon>eudicotyledons</taxon>
        <taxon>Gunneridae</taxon>
        <taxon>Pentapetalae</taxon>
        <taxon>rosids</taxon>
        <taxon>fabids</taxon>
        <taxon>Fabales</taxon>
        <taxon>Fabaceae</taxon>
        <taxon>Papilionoideae</taxon>
        <taxon>50 kb inversion clade</taxon>
        <taxon>NPAAA clade</taxon>
        <taxon>indigoferoid/millettioid clade</taxon>
        <taxon>Phaseoleae</taxon>
        <taxon>Clitoria</taxon>
    </lineage>
</organism>
<dbReference type="InterPro" id="IPR052255">
    <property type="entry name" value="RNA_pol_II_subunit5-mediator"/>
</dbReference>
<evidence type="ECO:0000313" key="7">
    <source>
        <dbReference type="Proteomes" id="UP001359559"/>
    </source>
</evidence>
<dbReference type="SUPFAM" id="SSF46579">
    <property type="entry name" value="Prefoldin"/>
    <property type="match status" value="1"/>
</dbReference>
<keyword evidence="7" id="KW-1185">Reference proteome</keyword>
<feature type="coiled-coil region" evidence="4">
    <location>
        <begin position="113"/>
        <end position="140"/>
    </location>
</feature>
<feature type="region of interest" description="Disordered" evidence="5">
    <location>
        <begin position="341"/>
        <end position="376"/>
    </location>
</feature>
<reference evidence="6 7" key="1">
    <citation type="submission" date="2024-01" db="EMBL/GenBank/DDBJ databases">
        <title>The genomes of 5 underutilized Papilionoideae crops provide insights into root nodulation and disease resistance.</title>
        <authorList>
            <person name="Yuan L."/>
        </authorList>
    </citation>
    <scope>NUCLEOTIDE SEQUENCE [LARGE SCALE GENOMIC DNA]</scope>
    <source>
        <strain evidence="6">LY-2023</strain>
        <tissue evidence="6">Leaf</tissue>
    </source>
</reference>
<evidence type="ECO:0000256" key="2">
    <source>
        <dbReference type="ARBA" id="ARBA00023242"/>
    </source>
</evidence>
<evidence type="ECO:0000256" key="1">
    <source>
        <dbReference type="ARBA" id="ARBA00004123"/>
    </source>
</evidence>
<evidence type="ECO:0000256" key="4">
    <source>
        <dbReference type="SAM" id="Coils"/>
    </source>
</evidence>
<keyword evidence="4" id="KW-0175">Coiled coil</keyword>
<comment type="similarity">
    <text evidence="3">Belongs to the RNA polymerase II subunit 5-mediating protein family.</text>
</comment>
<dbReference type="CDD" id="cd23159">
    <property type="entry name" value="Prefoldin_URI1"/>
    <property type="match status" value="1"/>
</dbReference>
<dbReference type="Proteomes" id="UP001359559">
    <property type="component" value="Unassembled WGS sequence"/>
</dbReference>
<dbReference type="GO" id="GO:0000122">
    <property type="term" value="P:negative regulation of transcription by RNA polymerase II"/>
    <property type="evidence" value="ECO:0007669"/>
    <property type="project" value="TreeGrafter"/>
</dbReference>
<dbReference type="EMBL" id="JAYKXN010000007">
    <property type="protein sequence ID" value="KAK7271503.1"/>
    <property type="molecule type" value="Genomic_DNA"/>
</dbReference>
<gene>
    <name evidence="6" type="ORF">RJT34_27463</name>
</gene>
<feature type="compositionally biased region" description="Low complexity" evidence="5">
    <location>
        <begin position="352"/>
        <end position="366"/>
    </location>
</feature>
<protein>
    <submittedName>
        <fullName evidence="6">Uncharacterized protein</fullName>
    </submittedName>
</protein>
<dbReference type="Gene3D" id="1.10.287.370">
    <property type="match status" value="1"/>
</dbReference>
<dbReference type="GO" id="GO:0006457">
    <property type="term" value="P:protein folding"/>
    <property type="evidence" value="ECO:0007669"/>
    <property type="project" value="UniProtKB-ARBA"/>
</dbReference>
<dbReference type="PANTHER" id="PTHR15111">
    <property type="entry name" value="RNA POLYMERASE II SUBUNIT 5-MEDIATING PROTEIN NNX3"/>
    <property type="match status" value="1"/>
</dbReference>
<dbReference type="Pfam" id="PF02996">
    <property type="entry name" value="Prefoldin"/>
    <property type="match status" value="1"/>
</dbReference>
<comment type="subcellular location">
    <subcellularLocation>
        <location evidence="1">Nucleus</location>
    </subcellularLocation>
</comment>
<dbReference type="InterPro" id="IPR009053">
    <property type="entry name" value="Prefoldin"/>
</dbReference>
<keyword evidence="2" id="KW-0539">Nucleus</keyword>
<dbReference type="PANTHER" id="PTHR15111:SF0">
    <property type="entry name" value="UNCONVENTIONAL PREFOLDIN RPB5 INTERACTOR 1"/>
    <property type="match status" value="1"/>
</dbReference>
<name>A0AAN9FGJ9_CLITE</name>
<dbReference type="GO" id="GO:0003682">
    <property type="term" value="F:chromatin binding"/>
    <property type="evidence" value="ECO:0007669"/>
    <property type="project" value="TreeGrafter"/>
</dbReference>
<evidence type="ECO:0000256" key="3">
    <source>
        <dbReference type="ARBA" id="ARBA00038295"/>
    </source>
</evidence>
<evidence type="ECO:0000256" key="5">
    <source>
        <dbReference type="SAM" id="MobiDB-lite"/>
    </source>
</evidence>
<dbReference type="AlphaFoldDB" id="A0AAN9FGJ9"/>
<accession>A0AAN9FGJ9</accession>